<evidence type="ECO:0000313" key="2">
    <source>
        <dbReference type="EMBL" id="SJZ54476.1"/>
    </source>
</evidence>
<feature type="chain" id="PRO_5011961816" description="GLPGLI family protein" evidence="1">
    <location>
        <begin position="20"/>
        <end position="191"/>
    </location>
</feature>
<evidence type="ECO:0000313" key="3">
    <source>
        <dbReference type="Proteomes" id="UP000190367"/>
    </source>
</evidence>
<keyword evidence="3" id="KW-1185">Reference proteome</keyword>
<reference evidence="3" key="1">
    <citation type="submission" date="2017-02" db="EMBL/GenBank/DDBJ databases">
        <authorList>
            <person name="Varghese N."/>
            <person name="Submissions S."/>
        </authorList>
    </citation>
    <scope>NUCLEOTIDE SEQUENCE [LARGE SCALE GENOMIC DNA]</scope>
    <source>
        <strain evidence="3">DSM 22224</strain>
    </source>
</reference>
<protein>
    <recommendedName>
        <fullName evidence="4">GLPGLI family protein</fullName>
    </recommendedName>
</protein>
<accession>A0A1T4LIQ3</accession>
<dbReference type="EMBL" id="FUWZ01000001">
    <property type="protein sequence ID" value="SJZ54476.1"/>
    <property type="molecule type" value="Genomic_DNA"/>
</dbReference>
<gene>
    <name evidence="2" type="ORF">SAMN04488128_101659</name>
</gene>
<feature type="signal peptide" evidence="1">
    <location>
        <begin position="1"/>
        <end position="19"/>
    </location>
</feature>
<organism evidence="2 3">
    <name type="scientific">Chitinophaga eiseniae</name>
    <dbReference type="NCBI Taxonomy" id="634771"/>
    <lineage>
        <taxon>Bacteria</taxon>
        <taxon>Pseudomonadati</taxon>
        <taxon>Bacteroidota</taxon>
        <taxon>Chitinophagia</taxon>
        <taxon>Chitinophagales</taxon>
        <taxon>Chitinophagaceae</taxon>
        <taxon>Chitinophaga</taxon>
    </lineage>
</organism>
<name>A0A1T4LIQ3_9BACT</name>
<proteinExistence type="predicted"/>
<dbReference type="OrthoDB" id="659560at2"/>
<keyword evidence="1" id="KW-0732">Signal</keyword>
<dbReference type="AlphaFoldDB" id="A0A1T4LIQ3"/>
<dbReference type="RefSeq" id="WP_078667322.1">
    <property type="nucleotide sequence ID" value="NZ_FUWZ01000001.1"/>
</dbReference>
<sequence length="191" mass="22155">MKTLLLLLAGIACSWAATAQTVIKVQPPSEPFRDSVVYQGDNVVLIFDRQHLLDYMITMDTTLRNNKNSNKVFRNIQFAKLNANDMANHFLKAYCFLEDTLNKEINFRTDRMNLLWAEDCGILMPYVEEILPDLLATGNLKLVERGSKIVQPAYKLIFEPINNNNYRVFRMNNGKEIFRESTFCVEQITHR</sequence>
<evidence type="ECO:0000256" key="1">
    <source>
        <dbReference type="SAM" id="SignalP"/>
    </source>
</evidence>
<evidence type="ECO:0008006" key="4">
    <source>
        <dbReference type="Google" id="ProtNLM"/>
    </source>
</evidence>
<dbReference type="Proteomes" id="UP000190367">
    <property type="component" value="Unassembled WGS sequence"/>
</dbReference>